<keyword evidence="2" id="KW-0732">Signal</keyword>
<dbReference type="KEGG" id="crg:105349120"/>
<feature type="transmembrane region" description="Helical" evidence="1">
    <location>
        <begin position="40"/>
        <end position="64"/>
    </location>
</feature>
<evidence type="ECO:0000256" key="2">
    <source>
        <dbReference type="SAM" id="SignalP"/>
    </source>
</evidence>
<feature type="chain" id="PRO_5036493825" evidence="2">
    <location>
        <begin position="22"/>
        <end position="209"/>
    </location>
</feature>
<sequence>MAVKCLLIFMALAAYFQGIEARRARVRFRGGRGGGGGNDFLVYLGIFGSAIIGVCFFACVLYFLPTIRRIKRYLFRLCCCCCANQQAEVDAGLKNPSNKQSSDEQLDQHMLELILLAEQAKLVTYLRAQQNIEQSTADEQSGPWEQMGFSHLNSDPRTFNITEESPMTPDVQSGPWILKEYPQLEFVTTSPMTSYDANVTEKTPMTSYV</sequence>
<dbReference type="EnsemblMetazoa" id="G21208.5">
    <property type="protein sequence ID" value="G21208.5:cds"/>
    <property type="gene ID" value="G21208"/>
</dbReference>
<reference evidence="3" key="1">
    <citation type="submission" date="2022-08" db="UniProtKB">
        <authorList>
            <consortium name="EnsemblMetazoa"/>
        </authorList>
    </citation>
    <scope>IDENTIFICATION</scope>
    <source>
        <strain evidence="3">05x7-T-G4-1.051#20</strain>
    </source>
</reference>
<protein>
    <submittedName>
        <fullName evidence="3">Uncharacterized protein</fullName>
    </submittedName>
</protein>
<keyword evidence="1" id="KW-0812">Transmembrane</keyword>
<keyword evidence="1" id="KW-0472">Membrane</keyword>
<proteinExistence type="predicted"/>
<keyword evidence="4" id="KW-1185">Reference proteome</keyword>
<keyword evidence="1" id="KW-1133">Transmembrane helix</keyword>
<dbReference type="Proteomes" id="UP000005408">
    <property type="component" value="Unassembled WGS sequence"/>
</dbReference>
<dbReference type="GeneID" id="105349120"/>
<organism evidence="3 4">
    <name type="scientific">Magallana gigas</name>
    <name type="common">Pacific oyster</name>
    <name type="synonym">Crassostrea gigas</name>
    <dbReference type="NCBI Taxonomy" id="29159"/>
    <lineage>
        <taxon>Eukaryota</taxon>
        <taxon>Metazoa</taxon>
        <taxon>Spiralia</taxon>
        <taxon>Lophotrochozoa</taxon>
        <taxon>Mollusca</taxon>
        <taxon>Bivalvia</taxon>
        <taxon>Autobranchia</taxon>
        <taxon>Pteriomorphia</taxon>
        <taxon>Ostreida</taxon>
        <taxon>Ostreoidea</taxon>
        <taxon>Ostreidae</taxon>
        <taxon>Magallana</taxon>
    </lineage>
</organism>
<name>A0A8W8JX32_MAGGI</name>
<evidence type="ECO:0000256" key="1">
    <source>
        <dbReference type="SAM" id="Phobius"/>
    </source>
</evidence>
<evidence type="ECO:0000313" key="3">
    <source>
        <dbReference type="EnsemblMetazoa" id="G21208.5:cds"/>
    </source>
</evidence>
<feature type="signal peptide" evidence="2">
    <location>
        <begin position="1"/>
        <end position="21"/>
    </location>
</feature>
<evidence type="ECO:0000313" key="4">
    <source>
        <dbReference type="Proteomes" id="UP000005408"/>
    </source>
</evidence>
<dbReference type="AlphaFoldDB" id="A0A8W8JX32"/>
<accession>A0A8W8JX32</accession>
<dbReference type="RefSeq" id="XP_011457104.2">
    <property type="nucleotide sequence ID" value="XM_011458802.4"/>
</dbReference>